<comment type="caution">
    <text evidence="1">The sequence shown here is derived from an EMBL/GenBank/DDBJ whole genome shotgun (WGS) entry which is preliminary data.</text>
</comment>
<dbReference type="SUPFAM" id="SSF48371">
    <property type="entry name" value="ARM repeat"/>
    <property type="match status" value="1"/>
</dbReference>
<dbReference type="STRING" id="3476.A0A2P5E0I5"/>
<dbReference type="AlphaFoldDB" id="A0A2P5E0I5"/>
<proteinExistence type="predicted"/>
<keyword evidence="2" id="KW-1185">Reference proteome</keyword>
<evidence type="ECO:0000313" key="1">
    <source>
        <dbReference type="EMBL" id="PON79060.1"/>
    </source>
</evidence>
<dbReference type="PANTHER" id="PTHR47673">
    <property type="entry name" value="ARM REPEAT SUPERFAMILY PROTEIN"/>
    <property type="match status" value="1"/>
</dbReference>
<dbReference type="PANTHER" id="PTHR47673:SF1">
    <property type="entry name" value="ARM REPEAT SUPERFAMILY PROTEIN"/>
    <property type="match status" value="1"/>
</dbReference>
<reference evidence="2" key="1">
    <citation type="submission" date="2016-06" db="EMBL/GenBank/DDBJ databases">
        <title>Parallel loss of symbiosis genes in relatives of nitrogen-fixing non-legume Parasponia.</title>
        <authorList>
            <person name="Van Velzen R."/>
            <person name="Holmer R."/>
            <person name="Bu F."/>
            <person name="Rutten L."/>
            <person name="Van Zeijl A."/>
            <person name="Liu W."/>
            <person name="Santuari L."/>
            <person name="Cao Q."/>
            <person name="Sharma T."/>
            <person name="Shen D."/>
            <person name="Roswanjaya Y."/>
            <person name="Wardhani T."/>
            <person name="Kalhor M.S."/>
            <person name="Jansen J."/>
            <person name="Van den Hoogen J."/>
            <person name="Gungor B."/>
            <person name="Hartog M."/>
            <person name="Hontelez J."/>
            <person name="Verver J."/>
            <person name="Yang W.-C."/>
            <person name="Schijlen E."/>
            <person name="Repin R."/>
            <person name="Schilthuizen M."/>
            <person name="Schranz E."/>
            <person name="Heidstra R."/>
            <person name="Miyata K."/>
            <person name="Fedorova E."/>
            <person name="Kohlen W."/>
            <person name="Bisseling T."/>
            <person name="Smit S."/>
            <person name="Geurts R."/>
        </authorList>
    </citation>
    <scope>NUCLEOTIDE SEQUENCE [LARGE SCALE GENOMIC DNA]</scope>
    <source>
        <strain evidence="2">cv. WU1-14</strain>
    </source>
</reference>
<accession>A0A2P5E0I5</accession>
<gene>
    <name evidence="1" type="ORF">PanWU01x14_015610</name>
</gene>
<protein>
    <submittedName>
        <fullName evidence="1">Coatomer beta subunit</fullName>
    </submittedName>
</protein>
<dbReference type="EMBL" id="JXTB01000006">
    <property type="protein sequence ID" value="PON79060.1"/>
    <property type="molecule type" value="Genomic_DNA"/>
</dbReference>
<dbReference type="InterPro" id="IPR016024">
    <property type="entry name" value="ARM-type_fold"/>
</dbReference>
<dbReference type="OrthoDB" id="2017266at2759"/>
<dbReference type="InterPro" id="IPR011989">
    <property type="entry name" value="ARM-like"/>
</dbReference>
<dbReference type="Gene3D" id="1.25.10.10">
    <property type="entry name" value="Leucine-rich Repeat Variant"/>
    <property type="match status" value="1"/>
</dbReference>
<name>A0A2P5E0I5_PARAD</name>
<dbReference type="Proteomes" id="UP000237105">
    <property type="component" value="Unassembled WGS sequence"/>
</dbReference>
<evidence type="ECO:0000313" key="2">
    <source>
        <dbReference type="Proteomes" id="UP000237105"/>
    </source>
</evidence>
<sequence>MRKLAAQLGTYYYRRNPLRIAQPRNFSSHSRADELALEQDAERKLGWALKLFFGGTATYVAYQFFPYMGDNLIQQSVSLLHVKDPLFKRMGASRLARFAIDDERRMKIVEIGGAQELLKMLEAAKDDRTRKEALKALSAISHSDKAVGALHHAGAIAIIKSTPGSSENVEVDKYKSSLLRRFQDLKYDVPSSDM</sequence>
<organism evidence="1 2">
    <name type="scientific">Parasponia andersonii</name>
    <name type="common">Sponia andersonii</name>
    <dbReference type="NCBI Taxonomy" id="3476"/>
    <lineage>
        <taxon>Eukaryota</taxon>
        <taxon>Viridiplantae</taxon>
        <taxon>Streptophyta</taxon>
        <taxon>Embryophyta</taxon>
        <taxon>Tracheophyta</taxon>
        <taxon>Spermatophyta</taxon>
        <taxon>Magnoliopsida</taxon>
        <taxon>eudicotyledons</taxon>
        <taxon>Gunneridae</taxon>
        <taxon>Pentapetalae</taxon>
        <taxon>rosids</taxon>
        <taxon>fabids</taxon>
        <taxon>Rosales</taxon>
        <taxon>Cannabaceae</taxon>
        <taxon>Parasponia</taxon>
    </lineage>
</organism>